<comment type="caution">
    <text evidence="1">The sequence shown here is derived from an EMBL/GenBank/DDBJ whole genome shotgun (WGS) entry which is preliminary data.</text>
</comment>
<protein>
    <submittedName>
        <fullName evidence="1">Uncharacterized protein</fullName>
    </submittedName>
</protein>
<evidence type="ECO:0000313" key="2">
    <source>
        <dbReference type="Proteomes" id="UP000398217"/>
    </source>
</evidence>
<keyword evidence="2" id="KW-1185">Reference proteome</keyword>
<name>A0A5M4B6V8_9FLAO</name>
<evidence type="ECO:0000313" key="1">
    <source>
        <dbReference type="EMBL" id="GET45341.1"/>
    </source>
</evidence>
<dbReference type="EMBL" id="BLBC01000005">
    <property type="protein sequence ID" value="GET45341.1"/>
    <property type="molecule type" value="Genomic_DNA"/>
</dbReference>
<proteinExistence type="predicted"/>
<dbReference type="Proteomes" id="UP000398217">
    <property type="component" value="Unassembled WGS sequence"/>
</dbReference>
<reference evidence="2" key="1">
    <citation type="journal article" date="2020" name="Int. J. Syst. Evol. Microbiol.">
        <title>Capnocytophaga felis sp. nov. isolated from the feline oral cavity.</title>
        <authorList>
            <person name="Suzuki M."/>
            <person name="Umeda K."/>
            <person name="Kimura M."/>
            <person name="Imaoka K."/>
            <person name="Morikawa S."/>
            <person name="Maeda K."/>
        </authorList>
    </citation>
    <scope>NUCLEOTIDE SEQUENCE [LARGE SCALE GENOMIC DNA]</scope>
    <source>
        <strain evidence="2">KC07070</strain>
    </source>
</reference>
<dbReference type="AlphaFoldDB" id="A0A5M4B6V8"/>
<sequence length="72" mass="7929">MGKSMVQANTERPMMAFVVPILSSALTSPDDFKTLNIAMFINEATTPMLKIVKISLAPTHCLPKTIDMISFE</sequence>
<organism evidence="1 2">
    <name type="scientific">Capnocytophaga felis</name>
    <dbReference type="NCBI Taxonomy" id="2267611"/>
    <lineage>
        <taxon>Bacteria</taxon>
        <taxon>Pseudomonadati</taxon>
        <taxon>Bacteroidota</taxon>
        <taxon>Flavobacteriia</taxon>
        <taxon>Flavobacteriales</taxon>
        <taxon>Flavobacteriaceae</taxon>
        <taxon>Capnocytophaga</taxon>
    </lineage>
</organism>
<accession>A0A5M4B6V8</accession>
<gene>
    <name evidence="1" type="ORF">RCZ01_06430</name>
</gene>